<dbReference type="PROSITE" id="PS50878">
    <property type="entry name" value="RT_POL"/>
    <property type="match status" value="1"/>
</dbReference>
<dbReference type="Proteomes" id="UP000046392">
    <property type="component" value="Unplaced"/>
</dbReference>
<dbReference type="GO" id="GO:0006508">
    <property type="term" value="P:proteolysis"/>
    <property type="evidence" value="ECO:0007669"/>
    <property type="project" value="InterPro"/>
</dbReference>
<feature type="domain" description="Reverse transcriptase" evidence="10">
    <location>
        <begin position="299"/>
        <end position="478"/>
    </location>
</feature>
<proteinExistence type="predicted"/>
<name>A0A0N5BPU7_STREA</name>
<dbReference type="SUPFAM" id="SSF50630">
    <property type="entry name" value="Acid proteases"/>
    <property type="match status" value="2"/>
</dbReference>
<dbReference type="Pfam" id="PF00078">
    <property type="entry name" value="RVT_1"/>
    <property type="match status" value="1"/>
</dbReference>
<evidence type="ECO:0000256" key="2">
    <source>
        <dbReference type="ARBA" id="ARBA00022679"/>
    </source>
</evidence>
<keyword evidence="5" id="KW-0255">Endonuclease</keyword>
<feature type="region of interest" description="Disordered" evidence="8">
    <location>
        <begin position="1"/>
        <end position="26"/>
    </location>
</feature>
<dbReference type="InterPro" id="IPR041373">
    <property type="entry name" value="RT_RNaseH"/>
</dbReference>
<protein>
    <recommendedName>
        <fullName evidence="1">RNA-directed DNA polymerase</fullName>
        <ecNumber evidence="1">2.7.7.49</ecNumber>
    </recommendedName>
</protein>
<dbReference type="WBParaSite" id="SPAL_0000792100.1">
    <property type="protein sequence ID" value="SPAL_0000792100.1"/>
    <property type="gene ID" value="SPAL_0000792100"/>
</dbReference>
<evidence type="ECO:0000313" key="11">
    <source>
        <dbReference type="Proteomes" id="UP000046392"/>
    </source>
</evidence>
<dbReference type="GO" id="GO:0004519">
    <property type="term" value="F:endonuclease activity"/>
    <property type="evidence" value="ECO:0007669"/>
    <property type="project" value="UniProtKB-KW"/>
</dbReference>
<dbReference type="Pfam" id="PF17917">
    <property type="entry name" value="RT_RNaseH"/>
    <property type="match status" value="1"/>
</dbReference>
<dbReference type="CDD" id="cd01647">
    <property type="entry name" value="RT_LTR"/>
    <property type="match status" value="1"/>
</dbReference>
<dbReference type="Gene3D" id="3.30.70.270">
    <property type="match status" value="2"/>
</dbReference>
<keyword evidence="11" id="KW-1185">Reference proteome</keyword>
<dbReference type="InterPro" id="IPR050951">
    <property type="entry name" value="Retrovirus_Pol_polyprotein"/>
</dbReference>
<dbReference type="Gene3D" id="3.10.10.10">
    <property type="entry name" value="HIV Type 1 Reverse Transcriptase, subunit A, domain 1"/>
    <property type="match status" value="1"/>
</dbReference>
<dbReference type="PANTHER" id="PTHR37984:SF5">
    <property type="entry name" value="PROTEIN NYNRIN-LIKE"/>
    <property type="match status" value="1"/>
</dbReference>
<evidence type="ECO:0000256" key="1">
    <source>
        <dbReference type="ARBA" id="ARBA00012493"/>
    </source>
</evidence>
<sequence>LTKEMESQLPTKTKTDVPKQQREKFKSNDKFNNKNSILINELNSEINEIKDCSPVSLKGPVASINISLNNFLVEALIDSGANISIIATDTLKKIAKQSQHIEFLSEKNFIKIKDAQGNLLPVRGICKLSLMFKDEIKDCSPVSLKGPVASINISLNNFLVEALIDSGANISIIATDTLKKIAKQSQHIEFLSEKNFIKIKDAQGNLLPVRGTNLFTSHDFILKELQKKFQINNLNSHDKAEHLLKKFTEIIGNDLDLTPSKNITPIKIELLTNTPVKSKIRQIPLPKLEILRDVIKDMYVKGIITKSKSPYNSRIVPIVKPDGSLRICIDYRLVNQNIKQDARPLPHIDNILYKLAGKKRFTTIDLHKGYWQLPLHASAQELTAFSFDNKHYQFTVLPFGLSISPSIFQTIMNDILEDLDPDKIFIYLDDLLIATETEEEHWVLLNEVFIRLQKANLKINKNKCKICQLETPYLGFIISEKGLSADPIKIKKTLDFPTPRSKKQLQSFLGLANYFRRFIYRFSSLSKLLYDSLSNEKFNWTPQLENDFVTIKNELLTDIKKALSGEAPFELYTDASLTGIGAVLMQNKKIITFYNRGLRGSEKNYPPTDLESLAVVSALENLKIILFGAPIIVYSDHSALSVLFQKSDLSLRLLKWSLLIQTYDISFKYVRGKENILADALSRCVRPIPEQLQEEFDSPIICNLESTMLNRFPSKNEWLQLQINDKILKTVFTWLEDGIPKKSPSPELSPYFKNFYRLKTCKETGLLMTKCGKIAI</sequence>
<keyword evidence="7" id="KW-0695">RNA-directed DNA polymerase</keyword>
<dbReference type="InterPro" id="IPR000477">
    <property type="entry name" value="RT_dom"/>
</dbReference>
<dbReference type="InterPro" id="IPR043128">
    <property type="entry name" value="Rev_trsase/Diguanyl_cyclase"/>
</dbReference>
<evidence type="ECO:0000256" key="3">
    <source>
        <dbReference type="ARBA" id="ARBA00022695"/>
    </source>
</evidence>
<dbReference type="STRING" id="174720.A0A0N5BPU7"/>
<evidence type="ECO:0000256" key="8">
    <source>
        <dbReference type="SAM" id="MobiDB-lite"/>
    </source>
</evidence>
<feature type="domain" description="Peptidase A2" evidence="9">
    <location>
        <begin position="73"/>
        <end position="86"/>
    </location>
</feature>
<dbReference type="InterPro" id="IPR001969">
    <property type="entry name" value="Aspartic_peptidase_AS"/>
</dbReference>
<dbReference type="CDD" id="cd09274">
    <property type="entry name" value="RNase_HI_RT_Ty3"/>
    <property type="match status" value="1"/>
</dbReference>
<dbReference type="InterPro" id="IPR021109">
    <property type="entry name" value="Peptidase_aspartic_dom_sf"/>
</dbReference>
<dbReference type="GO" id="GO:0004190">
    <property type="term" value="F:aspartic-type endopeptidase activity"/>
    <property type="evidence" value="ECO:0007669"/>
    <property type="project" value="InterPro"/>
</dbReference>
<dbReference type="AlphaFoldDB" id="A0A0N5BPU7"/>
<keyword evidence="4" id="KW-0540">Nuclease</keyword>
<dbReference type="InterPro" id="IPR043502">
    <property type="entry name" value="DNA/RNA_pol_sf"/>
</dbReference>
<dbReference type="SUPFAM" id="SSF56672">
    <property type="entry name" value="DNA/RNA polymerases"/>
    <property type="match status" value="1"/>
</dbReference>
<reference evidence="12" key="1">
    <citation type="submission" date="2017-02" db="UniProtKB">
        <authorList>
            <consortium name="WormBaseParasite"/>
        </authorList>
    </citation>
    <scope>IDENTIFICATION</scope>
</reference>
<feature type="compositionally biased region" description="Basic and acidic residues" evidence="8">
    <location>
        <begin position="13"/>
        <end position="26"/>
    </location>
</feature>
<accession>A0A0N5BPU7</accession>
<evidence type="ECO:0000313" key="12">
    <source>
        <dbReference type="WBParaSite" id="SPAL_0000792100.1"/>
    </source>
</evidence>
<dbReference type="PANTHER" id="PTHR37984">
    <property type="entry name" value="PROTEIN CBG26694"/>
    <property type="match status" value="1"/>
</dbReference>
<feature type="domain" description="Peptidase A2" evidence="9">
    <location>
        <begin position="160"/>
        <end position="173"/>
    </location>
</feature>
<keyword evidence="2" id="KW-0808">Transferase</keyword>
<dbReference type="GO" id="GO:0003964">
    <property type="term" value="F:RNA-directed DNA polymerase activity"/>
    <property type="evidence" value="ECO:0007669"/>
    <property type="project" value="UniProtKB-KW"/>
</dbReference>
<dbReference type="InterPro" id="IPR001995">
    <property type="entry name" value="Peptidase_A2_cat"/>
</dbReference>
<dbReference type="EC" id="2.7.7.49" evidence="1"/>
<keyword evidence="6" id="KW-0378">Hydrolase</keyword>
<dbReference type="PROSITE" id="PS50175">
    <property type="entry name" value="ASP_PROT_RETROV"/>
    <property type="match status" value="2"/>
</dbReference>
<evidence type="ECO:0000259" key="9">
    <source>
        <dbReference type="PROSITE" id="PS50175"/>
    </source>
</evidence>
<keyword evidence="3" id="KW-0548">Nucleotidyltransferase</keyword>
<dbReference type="PROSITE" id="PS00141">
    <property type="entry name" value="ASP_PROTEASE"/>
    <property type="match status" value="2"/>
</dbReference>
<evidence type="ECO:0000259" key="10">
    <source>
        <dbReference type="PROSITE" id="PS50878"/>
    </source>
</evidence>
<evidence type="ECO:0000256" key="7">
    <source>
        <dbReference type="ARBA" id="ARBA00022918"/>
    </source>
</evidence>
<organism evidence="11 12">
    <name type="scientific">Strongyloides papillosus</name>
    <name type="common">Intestinal threadworm</name>
    <dbReference type="NCBI Taxonomy" id="174720"/>
    <lineage>
        <taxon>Eukaryota</taxon>
        <taxon>Metazoa</taxon>
        <taxon>Ecdysozoa</taxon>
        <taxon>Nematoda</taxon>
        <taxon>Chromadorea</taxon>
        <taxon>Rhabditida</taxon>
        <taxon>Tylenchina</taxon>
        <taxon>Panagrolaimomorpha</taxon>
        <taxon>Strongyloidoidea</taxon>
        <taxon>Strongyloididae</taxon>
        <taxon>Strongyloides</taxon>
    </lineage>
</organism>
<evidence type="ECO:0000256" key="5">
    <source>
        <dbReference type="ARBA" id="ARBA00022759"/>
    </source>
</evidence>
<evidence type="ECO:0000256" key="6">
    <source>
        <dbReference type="ARBA" id="ARBA00022801"/>
    </source>
</evidence>
<evidence type="ECO:0000256" key="4">
    <source>
        <dbReference type="ARBA" id="ARBA00022722"/>
    </source>
</evidence>